<keyword evidence="5 9" id="KW-0812">Transmembrane</keyword>
<dbReference type="GO" id="GO:0005886">
    <property type="term" value="C:plasma membrane"/>
    <property type="evidence" value="ECO:0007669"/>
    <property type="project" value="UniProtKB-SubCell"/>
</dbReference>
<evidence type="ECO:0000256" key="2">
    <source>
        <dbReference type="ARBA" id="ARBA00008540"/>
    </source>
</evidence>
<feature type="transmembrane region" description="Helical" evidence="9">
    <location>
        <begin position="255"/>
        <end position="275"/>
    </location>
</feature>
<comment type="similarity">
    <text evidence="2 9">Belongs to the branched chain amino acid transporter family.</text>
</comment>
<evidence type="ECO:0000313" key="11">
    <source>
        <dbReference type="Proteomes" id="UP000003744"/>
    </source>
</evidence>
<reference evidence="10 11" key="1">
    <citation type="submission" date="2009-01" db="EMBL/GenBank/DDBJ databases">
        <authorList>
            <person name="Qin X."/>
            <person name="Bachman B."/>
            <person name="Battles P."/>
            <person name="Bell A."/>
            <person name="Bess C."/>
            <person name="Bickham C."/>
            <person name="Chaboub L."/>
            <person name="Chen D."/>
            <person name="Coyle M."/>
            <person name="Deiros D.R."/>
            <person name="Dinh H."/>
            <person name="Forbes L."/>
            <person name="Fowler G."/>
            <person name="Francisco L."/>
            <person name="Fu Q."/>
            <person name="Gubbala S."/>
            <person name="Hale W."/>
            <person name="Han Y."/>
            <person name="Hemphill L."/>
            <person name="Highlander S.K."/>
            <person name="Hirani K."/>
            <person name="Hogues M."/>
            <person name="Jackson L."/>
            <person name="Jakkamsetti A."/>
            <person name="Javaid M."/>
            <person name="Jiang H."/>
            <person name="Korchina V."/>
            <person name="Kovar C."/>
            <person name="Lara F."/>
            <person name="Lee S."/>
            <person name="Mata R."/>
            <person name="Mathew T."/>
            <person name="Moen C."/>
            <person name="Morales K."/>
            <person name="Munidasa M."/>
            <person name="Nazareth L."/>
            <person name="Ngo R."/>
            <person name="Nguyen L."/>
            <person name="Okwuonu G."/>
            <person name="Ongeri F."/>
            <person name="Patil S."/>
            <person name="Petrosino J."/>
            <person name="Pham C."/>
            <person name="Pham P."/>
            <person name="Pu L.-L."/>
            <person name="Puazo M."/>
            <person name="Raj R."/>
            <person name="Reid J."/>
            <person name="Rouhana J."/>
            <person name="Saada N."/>
            <person name="Shang Y."/>
            <person name="Simmons D."/>
            <person name="Thornton R."/>
            <person name="Warren J."/>
            <person name="Weissenberger G."/>
            <person name="Zhang J."/>
            <person name="Zhang L."/>
            <person name="Zhou C."/>
            <person name="Zhu D."/>
            <person name="Muzny D."/>
            <person name="Worley K."/>
            <person name="Gibbs R."/>
        </authorList>
    </citation>
    <scope>NUCLEOTIDE SEQUENCE [LARGE SCALE GENOMIC DNA]</scope>
    <source>
        <strain evidence="10 11">ATCC 35098</strain>
    </source>
</reference>
<evidence type="ECO:0000256" key="8">
    <source>
        <dbReference type="ARBA" id="ARBA00023136"/>
    </source>
</evidence>
<dbReference type="Pfam" id="PF05525">
    <property type="entry name" value="Branch_AA_trans"/>
    <property type="match status" value="1"/>
</dbReference>
<dbReference type="Gene3D" id="1.10.4160.10">
    <property type="entry name" value="Hydantoin permease"/>
    <property type="match status" value="1"/>
</dbReference>
<accession>C2CK22</accession>
<evidence type="ECO:0000256" key="1">
    <source>
        <dbReference type="ARBA" id="ARBA00004651"/>
    </source>
</evidence>
<evidence type="ECO:0000256" key="4">
    <source>
        <dbReference type="ARBA" id="ARBA00022475"/>
    </source>
</evidence>
<comment type="caution">
    <text evidence="9">Lacks conserved residue(s) required for the propagation of feature annotation.</text>
</comment>
<dbReference type="GO" id="GO:0005304">
    <property type="term" value="F:L-valine transmembrane transporter activity"/>
    <property type="evidence" value="ECO:0007669"/>
    <property type="project" value="TreeGrafter"/>
</dbReference>
<organism evidence="10 11">
    <name type="scientific">Anaerococcus tetradius ATCC 35098</name>
    <dbReference type="NCBI Taxonomy" id="525255"/>
    <lineage>
        <taxon>Bacteria</taxon>
        <taxon>Bacillati</taxon>
        <taxon>Bacillota</taxon>
        <taxon>Tissierellia</taxon>
        <taxon>Tissierellales</taxon>
        <taxon>Peptoniphilaceae</taxon>
        <taxon>Anaerococcus</taxon>
    </lineage>
</organism>
<evidence type="ECO:0000256" key="6">
    <source>
        <dbReference type="ARBA" id="ARBA00022970"/>
    </source>
</evidence>
<feature type="transmembrane region" description="Helical" evidence="9">
    <location>
        <begin position="223"/>
        <end position="243"/>
    </location>
</feature>
<dbReference type="GO" id="GO:0015818">
    <property type="term" value="P:isoleucine transport"/>
    <property type="evidence" value="ECO:0007669"/>
    <property type="project" value="TreeGrafter"/>
</dbReference>
<protein>
    <recommendedName>
        <fullName evidence="9">Branched-chain amino acid transport system carrier protein</fullName>
    </recommendedName>
</protein>
<feature type="transmembrane region" description="Helical" evidence="9">
    <location>
        <begin position="6"/>
        <end position="21"/>
    </location>
</feature>
<keyword evidence="4" id="KW-1003">Cell membrane</keyword>
<name>C2CK22_9FIRM</name>
<feature type="transmembrane region" description="Helical" evidence="9">
    <location>
        <begin position="201"/>
        <end position="217"/>
    </location>
</feature>
<feature type="transmembrane region" description="Helical" evidence="9">
    <location>
        <begin position="295"/>
        <end position="316"/>
    </location>
</feature>
<comment type="function">
    <text evidence="9">Component of the transport system for branched-chain amino acids.</text>
</comment>
<gene>
    <name evidence="10" type="primary">brnQ</name>
    <name evidence="10" type="ORF">HMPREF0077_1808</name>
</gene>
<evidence type="ECO:0000313" key="10">
    <source>
        <dbReference type="EMBL" id="EEI82110.1"/>
    </source>
</evidence>
<comment type="subcellular location">
    <subcellularLocation>
        <location evidence="1 9">Cell membrane</location>
        <topology evidence="1 9">Multi-pass membrane protein</topology>
    </subcellularLocation>
</comment>
<evidence type="ECO:0000256" key="9">
    <source>
        <dbReference type="RuleBase" id="RU362122"/>
    </source>
</evidence>
<proteinExistence type="inferred from homology"/>
<dbReference type="PANTHER" id="PTHR30588">
    <property type="entry name" value="BRANCHED-CHAIN AMINO ACID TRANSPORT SYSTEM 2 CARRIER PROTEIN"/>
    <property type="match status" value="1"/>
</dbReference>
<comment type="caution">
    <text evidence="10">The sequence shown here is derived from an EMBL/GenBank/DDBJ whole genome shotgun (WGS) entry which is preliminary data.</text>
</comment>
<dbReference type="HOGENOM" id="CLU_036807_1_0_9"/>
<keyword evidence="6 9" id="KW-0029">Amino-acid transport</keyword>
<dbReference type="GO" id="GO:0015190">
    <property type="term" value="F:L-leucine transmembrane transporter activity"/>
    <property type="evidence" value="ECO:0007669"/>
    <property type="project" value="TreeGrafter"/>
</dbReference>
<keyword evidence="3 9" id="KW-0813">Transport</keyword>
<evidence type="ECO:0000256" key="7">
    <source>
        <dbReference type="ARBA" id="ARBA00022989"/>
    </source>
</evidence>
<dbReference type="GO" id="GO:0015188">
    <property type="term" value="F:L-isoleucine transmembrane transporter activity"/>
    <property type="evidence" value="ECO:0007669"/>
    <property type="project" value="TreeGrafter"/>
</dbReference>
<feature type="transmembrane region" description="Helical" evidence="9">
    <location>
        <begin position="155"/>
        <end position="181"/>
    </location>
</feature>
<dbReference type="eggNOG" id="COG1114">
    <property type="taxonomic scope" value="Bacteria"/>
</dbReference>
<keyword evidence="7 9" id="KW-1133">Transmembrane helix</keyword>
<feature type="transmembrane region" description="Helical" evidence="9">
    <location>
        <begin position="113"/>
        <end position="135"/>
    </location>
</feature>
<feature type="transmembrane region" description="Helical" evidence="9">
    <location>
        <begin position="33"/>
        <end position="51"/>
    </location>
</feature>
<dbReference type="AlphaFoldDB" id="C2CK22"/>
<dbReference type="EMBL" id="ACGC01000116">
    <property type="protein sequence ID" value="EEI82110.1"/>
    <property type="molecule type" value="Genomic_DNA"/>
</dbReference>
<evidence type="ECO:0000256" key="5">
    <source>
        <dbReference type="ARBA" id="ARBA00022692"/>
    </source>
</evidence>
<dbReference type="PANTHER" id="PTHR30588:SF0">
    <property type="entry name" value="BRANCHED-CHAIN AMINO ACID PERMEASE BRNQ"/>
    <property type="match status" value="1"/>
</dbReference>
<keyword evidence="8 9" id="KW-0472">Membrane</keyword>
<sequence>MSLARLVYTFVFFALALAICLKPSKLVERVGKFLTPALLLLIAFMFFKVISMDKSVAAPTGDYLKAPLTKGFLAGYETMDAVAALNFGFVIAQAIRRFGVNDEKEVTRYEIKAGLLAGFVLFVVYAMLASIGMVGSAKFVGLENGAQVLAESIKLALGNFGLVLLAFIFTLACLTTCVGLISSGGEYFEKLFNNRLSYKSWVCIWTLFSFIMANFGLNKLLEISVPLLQIIYPVALVLIVMGISQSFLNFSKLSYIFAAAVSVGLPLIEVLDKTFKLHLGFVTSLVKALPMYKEGLSWLLPTLVVVVLTSLAVKALGNLSSLEKARQEY</sequence>
<dbReference type="InterPro" id="IPR004685">
    <property type="entry name" value="Brnchd-chn_aa_trnsp_Livcs"/>
</dbReference>
<evidence type="ECO:0000256" key="3">
    <source>
        <dbReference type="ARBA" id="ARBA00022448"/>
    </source>
</evidence>
<dbReference type="NCBIfam" id="TIGR00796">
    <property type="entry name" value="livcs"/>
    <property type="match status" value="1"/>
</dbReference>
<dbReference type="GO" id="GO:0015820">
    <property type="term" value="P:L-leucine transport"/>
    <property type="evidence" value="ECO:0007669"/>
    <property type="project" value="TreeGrafter"/>
</dbReference>
<feature type="transmembrane region" description="Helical" evidence="9">
    <location>
        <begin position="71"/>
        <end position="92"/>
    </location>
</feature>
<dbReference type="Proteomes" id="UP000003744">
    <property type="component" value="Unassembled WGS sequence"/>
</dbReference>